<dbReference type="InterPro" id="IPR012317">
    <property type="entry name" value="Poly(ADP-ribose)pol_cat_dom"/>
</dbReference>
<protein>
    <recommendedName>
        <fullName evidence="1">PARP catalytic domain-containing protein</fullName>
    </recommendedName>
</protein>
<keyword evidence="3" id="KW-1185">Reference proteome</keyword>
<dbReference type="Gene3D" id="2.10.110.10">
    <property type="entry name" value="Cysteine Rich Protein"/>
    <property type="match status" value="1"/>
</dbReference>
<sequence length="713" mass="83664">MTNDLIKEHINILVKDLKTIDCNLSINILTQSIKDAILNDDFFKIDYEKYAKTIIDNSKIPLDQKESLHQVFMRNKFKKVIKCKSCGKPIEGIITYYLENPYHAKCVKCMNKNCKKSNDINHMICVTPGLFLCQEHYKQYKETKQLSPEISEEYHKKNKENFVKQLFANPLKNINIVDGQSNDPLITPDVIQDSIPIKRPFEYFIPTIKYQFDKNPSEIDFDKLRQMFGKEVLIISVEKGCTILQIAFRSILNCGGKIKEKIEKGRQIVHDAFSTAGKAIVGNIEKEEITLPDEQKMQEYYDKGSLNLLQNTQKLKRSDFENFKKQILEEAEEISKKNFNFVFKHEYIYLNVDKQIKNDIRMNDFEMILVGQTIIANRYINEFNQLKETIPNESRRVVFLYHGTELKNYQSIIEENFLVPRGNDEKEWVYKKRDMGYFGKGIYATDNIFYAGHYSSDNFKNDITFKEKVHVICCMAVFNDATKKAIENINYSGLDISEDVVNSCGIHHAFVGSSNNYEPIKEGEEDYNYITANEFVFPNKYQIIPVYSFTVMRKDYFILWKDENIENSENTNYMKELQEKREVNVYFSKSVDEALEIIKRKKKNKIKLITNGGYNLTGKKLIEEARKIIDSNFVCFVFASCIDHIEWVSRMENVLFASSASHFRDFAEMELDKKKIIEFAHVLEESYQYKININEDELLNFPTNLQEKYCYPK</sequence>
<dbReference type="CDD" id="cd08368">
    <property type="entry name" value="LIM"/>
    <property type="match status" value="1"/>
</dbReference>
<dbReference type="SUPFAM" id="SSF56399">
    <property type="entry name" value="ADP-ribosylation"/>
    <property type="match status" value="1"/>
</dbReference>
<evidence type="ECO:0000259" key="1">
    <source>
        <dbReference type="Pfam" id="PF00644"/>
    </source>
</evidence>
<dbReference type="Proteomes" id="UP001470230">
    <property type="component" value="Unassembled WGS sequence"/>
</dbReference>
<evidence type="ECO:0000313" key="3">
    <source>
        <dbReference type="Proteomes" id="UP001470230"/>
    </source>
</evidence>
<organism evidence="2 3">
    <name type="scientific">Tritrichomonas musculus</name>
    <dbReference type="NCBI Taxonomy" id="1915356"/>
    <lineage>
        <taxon>Eukaryota</taxon>
        <taxon>Metamonada</taxon>
        <taxon>Parabasalia</taxon>
        <taxon>Tritrichomonadida</taxon>
        <taxon>Tritrichomonadidae</taxon>
        <taxon>Tritrichomonas</taxon>
    </lineage>
</organism>
<dbReference type="EMBL" id="JAPFFF010000050">
    <property type="protein sequence ID" value="KAK8839759.1"/>
    <property type="molecule type" value="Genomic_DNA"/>
</dbReference>
<name>A0ABR2H0Q6_9EUKA</name>
<evidence type="ECO:0000313" key="2">
    <source>
        <dbReference type="EMBL" id="KAK8839759.1"/>
    </source>
</evidence>
<dbReference type="Pfam" id="PF00644">
    <property type="entry name" value="PARP"/>
    <property type="match status" value="1"/>
</dbReference>
<proteinExistence type="predicted"/>
<accession>A0ABR2H0Q6</accession>
<gene>
    <name evidence="2" type="ORF">M9Y10_031464</name>
</gene>
<feature type="domain" description="PARP catalytic" evidence="1">
    <location>
        <begin position="382"/>
        <end position="479"/>
    </location>
</feature>
<comment type="caution">
    <text evidence="2">The sequence shown here is derived from an EMBL/GenBank/DDBJ whole genome shotgun (WGS) entry which is preliminary data.</text>
</comment>
<dbReference type="Gene3D" id="3.90.228.10">
    <property type="match status" value="1"/>
</dbReference>
<reference evidence="2 3" key="1">
    <citation type="submission" date="2024-04" db="EMBL/GenBank/DDBJ databases">
        <title>Tritrichomonas musculus Genome.</title>
        <authorList>
            <person name="Alves-Ferreira E."/>
            <person name="Grigg M."/>
            <person name="Lorenzi H."/>
            <person name="Galac M."/>
        </authorList>
    </citation>
    <scope>NUCLEOTIDE SEQUENCE [LARGE SCALE GENOMIC DNA]</scope>
    <source>
        <strain evidence="2 3">EAF2021</strain>
    </source>
</reference>